<evidence type="ECO:0000313" key="7">
    <source>
        <dbReference type="Proteomes" id="UP000243807"/>
    </source>
</evidence>
<dbReference type="OrthoDB" id="9786771at2"/>
<dbReference type="PANTHER" id="PTHR38099:SF1">
    <property type="entry name" value="LARGE RIBOSOMAL RNA SUBUNIT ACCUMULATION PROTEIN YCED"/>
    <property type="match status" value="1"/>
</dbReference>
<keyword evidence="7" id="KW-1185">Reference proteome</keyword>
<reference evidence="6 7" key="1">
    <citation type="submission" date="2017-01" db="EMBL/GenBank/DDBJ databases">
        <title>Draft sequence of Acidihalobacter ferrooxidans strain DSM 14175 (strain V8).</title>
        <authorList>
            <person name="Khaleque H.N."/>
            <person name="Ramsay J.P."/>
            <person name="Murphy R.J.T."/>
            <person name="Kaksonen A.H."/>
            <person name="Boxall N.J."/>
            <person name="Watkin E.L.J."/>
        </authorList>
    </citation>
    <scope>NUCLEOTIDE SEQUENCE [LARGE SCALE GENOMIC DNA]</scope>
    <source>
        <strain evidence="6 7">V8</strain>
    </source>
</reference>
<evidence type="ECO:0000256" key="3">
    <source>
        <dbReference type="ARBA" id="ARBA00015716"/>
    </source>
</evidence>
<dbReference type="KEGG" id="afy:BW247_05760"/>
<evidence type="ECO:0000256" key="2">
    <source>
        <dbReference type="ARBA" id="ARBA00010740"/>
    </source>
</evidence>
<dbReference type="Pfam" id="PF02620">
    <property type="entry name" value="YceD"/>
    <property type="match status" value="1"/>
</dbReference>
<dbReference type="GO" id="GO:0042254">
    <property type="term" value="P:ribosome biogenesis"/>
    <property type="evidence" value="ECO:0007669"/>
    <property type="project" value="UniProtKB-KW"/>
</dbReference>
<dbReference type="AlphaFoldDB" id="A0A1P8UFP6"/>
<protein>
    <recommendedName>
        <fullName evidence="3">Large ribosomal RNA subunit accumulation protein YceD</fullName>
    </recommendedName>
    <alternativeName>
        <fullName evidence="5">23S rRNA accumulation protein YceD</fullName>
    </alternativeName>
</protein>
<dbReference type="EMBL" id="CP019434">
    <property type="protein sequence ID" value="APZ42666.1"/>
    <property type="molecule type" value="Genomic_DNA"/>
</dbReference>
<evidence type="ECO:0000313" key="6">
    <source>
        <dbReference type="EMBL" id="APZ42666.1"/>
    </source>
</evidence>
<comment type="similarity">
    <text evidence="2">Belongs to the DUF177 domain family.</text>
</comment>
<dbReference type="GO" id="GO:0005829">
    <property type="term" value="C:cytosol"/>
    <property type="evidence" value="ECO:0007669"/>
    <property type="project" value="TreeGrafter"/>
</dbReference>
<dbReference type="InterPro" id="IPR039255">
    <property type="entry name" value="YceD_bac"/>
</dbReference>
<comment type="function">
    <text evidence="1">Plays a role in synthesis, processing and/or stability of 23S rRNA.</text>
</comment>
<dbReference type="RefSeq" id="WP_076836317.1">
    <property type="nucleotide sequence ID" value="NZ_CP019434.1"/>
</dbReference>
<name>A0A1P8UFP6_9GAMM</name>
<proteinExistence type="inferred from homology"/>
<sequence>MSAALPLRLDPLKAADQGRSYHATIPLVGLGRLVDALAANGGDVECDFAFYRDTDGRRKLKLSYRSDLVLRCERCLGPLDYRVEGENVLRLVDAAMEVADEDEDVLQVGDDGIRLHDVIEDELLLALPLIPRHTITDDCAPEALRWLKETDADAAIETQTANPFDILKKLKH</sequence>
<organism evidence="6 7">
    <name type="scientific">Acidihalobacter ferrooxydans</name>
    <dbReference type="NCBI Taxonomy" id="1765967"/>
    <lineage>
        <taxon>Bacteria</taxon>
        <taxon>Pseudomonadati</taxon>
        <taxon>Pseudomonadota</taxon>
        <taxon>Gammaproteobacteria</taxon>
        <taxon>Chromatiales</taxon>
        <taxon>Ectothiorhodospiraceae</taxon>
        <taxon>Acidihalobacter</taxon>
    </lineage>
</organism>
<keyword evidence="4" id="KW-0690">Ribosome biogenesis</keyword>
<dbReference type="InterPro" id="IPR003772">
    <property type="entry name" value="YceD"/>
</dbReference>
<gene>
    <name evidence="6" type="ORF">BW247_05760</name>
</gene>
<evidence type="ECO:0000256" key="4">
    <source>
        <dbReference type="ARBA" id="ARBA00022517"/>
    </source>
</evidence>
<evidence type="ECO:0000256" key="5">
    <source>
        <dbReference type="ARBA" id="ARBA00031841"/>
    </source>
</evidence>
<evidence type="ECO:0000256" key="1">
    <source>
        <dbReference type="ARBA" id="ARBA00002868"/>
    </source>
</evidence>
<dbReference type="Proteomes" id="UP000243807">
    <property type="component" value="Chromosome"/>
</dbReference>
<dbReference type="PANTHER" id="PTHR38099">
    <property type="entry name" value="LARGE RIBOSOMAL RNA SUBUNIT ACCUMULATION PROTEIN YCED"/>
    <property type="match status" value="1"/>
</dbReference>
<accession>A0A1P8UFP6</accession>
<dbReference type="STRING" id="1765967.BW247_05760"/>